<evidence type="ECO:0000256" key="17">
    <source>
        <dbReference type="SAM" id="Phobius"/>
    </source>
</evidence>
<dbReference type="GO" id="GO:0009986">
    <property type="term" value="C:cell surface"/>
    <property type="evidence" value="ECO:0007669"/>
    <property type="project" value="TreeGrafter"/>
</dbReference>
<proteinExistence type="inferred from homology"/>
<dbReference type="EC" id="3.2.1.39" evidence="4"/>
<keyword evidence="7" id="KW-0735">Signal-anchor</keyword>
<comment type="subcellular location">
    <subcellularLocation>
        <location evidence="2">Cell membrane</location>
        <topology evidence="2">Single-pass type II membrane protein</topology>
    </subcellularLocation>
</comment>
<keyword evidence="19" id="KW-1185">Reference proteome</keyword>
<evidence type="ECO:0000256" key="5">
    <source>
        <dbReference type="ARBA" id="ARBA00022475"/>
    </source>
</evidence>
<evidence type="ECO:0000256" key="6">
    <source>
        <dbReference type="ARBA" id="ARBA00022801"/>
    </source>
</evidence>
<evidence type="ECO:0000256" key="8">
    <source>
        <dbReference type="ARBA" id="ARBA00023136"/>
    </source>
</evidence>
<dbReference type="AlphaFoldDB" id="A0A1W2TF65"/>
<dbReference type="OrthoDB" id="68336at2759"/>
<dbReference type="EMBL" id="DF977465">
    <property type="protein sequence ID" value="GAP86687.2"/>
    <property type="molecule type" value="Genomic_DNA"/>
</dbReference>
<dbReference type="GO" id="GO:0071555">
    <property type="term" value="P:cell wall organization"/>
    <property type="evidence" value="ECO:0007669"/>
    <property type="project" value="UniProtKB-KW"/>
</dbReference>
<evidence type="ECO:0000256" key="12">
    <source>
        <dbReference type="ARBA" id="ARBA00023326"/>
    </source>
</evidence>
<evidence type="ECO:0000256" key="1">
    <source>
        <dbReference type="ARBA" id="ARBA00000382"/>
    </source>
</evidence>
<evidence type="ECO:0000256" key="10">
    <source>
        <dbReference type="ARBA" id="ARBA00023277"/>
    </source>
</evidence>
<dbReference type="InterPro" id="IPR017853">
    <property type="entry name" value="GH"/>
</dbReference>
<organism evidence="18">
    <name type="scientific">Rosellinia necatrix</name>
    <name type="common">White root-rot fungus</name>
    <dbReference type="NCBI Taxonomy" id="77044"/>
    <lineage>
        <taxon>Eukaryota</taxon>
        <taxon>Fungi</taxon>
        <taxon>Dikarya</taxon>
        <taxon>Ascomycota</taxon>
        <taxon>Pezizomycotina</taxon>
        <taxon>Sordariomycetes</taxon>
        <taxon>Xylariomycetidae</taxon>
        <taxon>Xylariales</taxon>
        <taxon>Xylariaceae</taxon>
        <taxon>Rosellinia</taxon>
    </lineage>
</organism>
<dbReference type="GO" id="GO:0009277">
    <property type="term" value="C:fungal-type cell wall"/>
    <property type="evidence" value="ECO:0007669"/>
    <property type="project" value="TreeGrafter"/>
</dbReference>
<evidence type="ECO:0000256" key="2">
    <source>
        <dbReference type="ARBA" id="ARBA00004401"/>
    </source>
</evidence>
<feature type="transmembrane region" description="Helical" evidence="17">
    <location>
        <begin position="375"/>
        <end position="396"/>
    </location>
</feature>
<dbReference type="OMA" id="QYPDCLK"/>
<dbReference type="Proteomes" id="UP000054516">
    <property type="component" value="Unassembled WGS sequence"/>
</dbReference>
<comment type="similarity">
    <text evidence="3">Belongs to the glycosyl hydrolase 17 family.</text>
</comment>
<sequence length="750" mass="81177">MGPRYSFDSDPGEHVPLDHSSSYARHDNGTRPPPSQRHSIQDHPAYHIDAPQPRYQDDLSSPPYRDHPSSSSRPPPAIHPAHPGAHPDSVFARLRQNRAQGGNIRGGPIPPPHREPVERSWRQEAHLSSSITPGADNFSEAAAGGIPGLAMSVAERHARESGVEAMRTEQPYQQQPPYPQIYEQAPPENPPYTDTHQNGRDQGYSAQPYQEGHGSSPSLVPVASGSTPSRSLNSFQSDPFRDPQLAYGQRMDPMLGQVDPNSIDDDGDDGLEYRRSARNSMLSLGNSSGRGGNGNSAVAAAGAAGATGVAAATAASGGVLSGLIGRNRNDAANYDPVQNPAAAAYQGAGADEYNLGPRAEKSEWMAKQSSSRKKWTWIIAIVVILIVAGAVVGGVLGSMYANKGKKASGSASGDGGGGGGGQSAGDDTAQNGDLGINSDEIQALLNNPNLHKVFPGVDYTPINVQYPDCLKNPPSQNNVTRDMAILSQLTNTVRLYGTDCNQTEMAIHAIRQLKMENEIKIWLGVWQDENNVTNTRQLDRMWTILDQYGSEPFKGLIVGNEILFRQQMTAQMLGTLLDDVRANLSRHNWDLPVATSDLGDNWDANLAELSDYIMGNVHPFFAGQDAKQAAAWTWTFWQNKAGSFFKSDPEKNVISEIGWPTKGGTNCGGALTCEDGAVAGIDELNTLLDTWVCQALNNGTNYFWFEMFDEPWKISFNEPGKEWEDQWGILDVNRNLKDGVKIPDCGGKTV</sequence>
<evidence type="ECO:0000256" key="9">
    <source>
        <dbReference type="ARBA" id="ARBA00023180"/>
    </source>
</evidence>
<accession>A0A1W2TF65</accession>
<feature type="compositionally biased region" description="Gly residues" evidence="16">
    <location>
        <begin position="412"/>
        <end position="423"/>
    </location>
</feature>
<evidence type="ECO:0000313" key="18">
    <source>
        <dbReference type="EMBL" id="GAP86687.2"/>
    </source>
</evidence>
<comment type="function">
    <text evidence="13">Glucanases play a role in cell expansion during growth, in cell-cell fusion during mating, and in spore release during sporulation. This enzyme may be involved in beta-glucan degradation. Active on laminarin and lichenan.</text>
</comment>
<dbReference type="GO" id="GO:0000272">
    <property type="term" value="P:polysaccharide catabolic process"/>
    <property type="evidence" value="ECO:0007669"/>
    <property type="project" value="UniProtKB-KW"/>
</dbReference>
<evidence type="ECO:0000256" key="14">
    <source>
        <dbReference type="ARBA" id="ARBA00042373"/>
    </source>
</evidence>
<dbReference type="PANTHER" id="PTHR16631:SF17">
    <property type="entry name" value="GLUCAN ENDO-1,3-BETA-GLUCOSIDASE BTGC"/>
    <property type="match status" value="1"/>
</dbReference>
<dbReference type="FunFam" id="3.20.20.80:FF:000151">
    <property type="entry name" value="Glucan endo-1,3-beta-glucosidase btgC"/>
    <property type="match status" value="1"/>
</dbReference>
<evidence type="ECO:0000256" key="4">
    <source>
        <dbReference type="ARBA" id="ARBA00012780"/>
    </source>
</evidence>
<reference evidence="18" key="1">
    <citation type="submission" date="2016-03" db="EMBL/GenBank/DDBJ databases">
        <title>Draft genome sequence of Rosellinia necatrix.</title>
        <authorList>
            <person name="Kanematsu S."/>
        </authorList>
    </citation>
    <scope>NUCLEOTIDE SEQUENCE [LARGE SCALE GENOMIC DNA]</scope>
    <source>
        <strain evidence="18">W97</strain>
    </source>
</reference>
<keyword evidence="17" id="KW-1133">Transmembrane helix</keyword>
<gene>
    <name evidence="18" type="ORF">SAMD00023353_2000400</name>
</gene>
<name>A0A1W2TF65_ROSNE</name>
<evidence type="ECO:0000256" key="11">
    <source>
        <dbReference type="ARBA" id="ARBA00023316"/>
    </source>
</evidence>
<dbReference type="SUPFAM" id="SSF51445">
    <property type="entry name" value="(Trans)glycosidases"/>
    <property type="match status" value="1"/>
</dbReference>
<dbReference type="GO" id="GO:0042973">
    <property type="term" value="F:glucan endo-1,3-beta-D-glucosidase activity"/>
    <property type="evidence" value="ECO:0007669"/>
    <property type="project" value="UniProtKB-EC"/>
</dbReference>
<dbReference type="GO" id="GO:0005886">
    <property type="term" value="C:plasma membrane"/>
    <property type="evidence" value="ECO:0007669"/>
    <property type="project" value="UniProtKB-SubCell"/>
</dbReference>
<keyword evidence="17" id="KW-0812">Transmembrane</keyword>
<dbReference type="PANTHER" id="PTHR16631">
    <property type="entry name" value="GLUCAN 1,3-BETA-GLUCOSIDASE"/>
    <property type="match status" value="1"/>
</dbReference>
<dbReference type="GO" id="GO:0005576">
    <property type="term" value="C:extracellular region"/>
    <property type="evidence" value="ECO:0007669"/>
    <property type="project" value="TreeGrafter"/>
</dbReference>
<keyword evidence="12" id="KW-0624">Polysaccharide degradation</keyword>
<keyword evidence="9" id="KW-0325">Glycoprotein</keyword>
<dbReference type="Gene3D" id="3.20.20.80">
    <property type="entry name" value="Glycosidases"/>
    <property type="match status" value="1"/>
</dbReference>
<evidence type="ECO:0000256" key="3">
    <source>
        <dbReference type="ARBA" id="ARBA00008773"/>
    </source>
</evidence>
<dbReference type="STRING" id="77044.A0A1W2TF65"/>
<feature type="region of interest" description="Disordered" evidence="16">
    <location>
        <begin position="1"/>
        <end position="143"/>
    </location>
</feature>
<evidence type="ECO:0000256" key="16">
    <source>
        <dbReference type="SAM" id="MobiDB-lite"/>
    </source>
</evidence>
<feature type="compositionally biased region" description="Polar residues" evidence="16">
    <location>
        <begin position="204"/>
        <end position="237"/>
    </location>
</feature>
<evidence type="ECO:0000256" key="7">
    <source>
        <dbReference type="ARBA" id="ARBA00022968"/>
    </source>
</evidence>
<evidence type="ECO:0000256" key="13">
    <source>
        <dbReference type="ARBA" id="ARBA00037649"/>
    </source>
</evidence>
<keyword evidence="5" id="KW-1003">Cell membrane</keyword>
<keyword evidence="8 17" id="KW-0472">Membrane</keyword>
<dbReference type="InterPro" id="IPR050732">
    <property type="entry name" value="Beta-glucan_modifiers"/>
</dbReference>
<feature type="region of interest" description="Disordered" evidence="16">
    <location>
        <begin position="407"/>
        <end position="433"/>
    </location>
</feature>
<evidence type="ECO:0000313" key="19">
    <source>
        <dbReference type="Proteomes" id="UP000054516"/>
    </source>
</evidence>
<keyword evidence="11" id="KW-0961">Cell wall biogenesis/degradation</keyword>
<protein>
    <recommendedName>
        <fullName evidence="4">glucan endo-1,3-beta-D-glucosidase</fullName>
        <ecNumber evidence="4">3.2.1.39</ecNumber>
    </recommendedName>
    <alternativeName>
        <fullName evidence="15">Endo-1,3-beta-glucanase btgC</fullName>
    </alternativeName>
    <alternativeName>
        <fullName evidence="14">Laminarinase btgC</fullName>
    </alternativeName>
</protein>
<keyword evidence="6" id="KW-0378">Hydrolase</keyword>
<feature type="region of interest" description="Disordered" evidence="16">
    <location>
        <begin position="163"/>
        <end position="272"/>
    </location>
</feature>
<feature type="compositionally biased region" description="Basic and acidic residues" evidence="16">
    <location>
        <begin position="112"/>
        <end position="125"/>
    </location>
</feature>
<evidence type="ECO:0000256" key="15">
    <source>
        <dbReference type="ARBA" id="ARBA00043078"/>
    </source>
</evidence>
<comment type="catalytic activity">
    <reaction evidence="1">
        <text>Hydrolysis of (1-&gt;3)-beta-D-glucosidic linkages in (1-&gt;3)-beta-D-glucans.</text>
        <dbReference type="EC" id="3.2.1.39"/>
    </reaction>
</comment>
<keyword evidence="10" id="KW-0119">Carbohydrate metabolism</keyword>